<dbReference type="Pfam" id="PF00725">
    <property type="entry name" value="3HCDH"/>
    <property type="match status" value="1"/>
</dbReference>
<feature type="domain" description="3-hydroxyacyl-CoA dehydrogenase NAD binding" evidence="5">
    <location>
        <begin position="54"/>
        <end position="169"/>
    </location>
</feature>
<dbReference type="Pfam" id="PF02737">
    <property type="entry name" value="3HCDH_N"/>
    <property type="match status" value="2"/>
</dbReference>
<dbReference type="InterPro" id="IPR008927">
    <property type="entry name" value="6-PGluconate_DH-like_C_sf"/>
</dbReference>
<evidence type="ECO:0000313" key="7">
    <source>
        <dbReference type="Proteomes" id="UP000649179"/>
    </source>
</evidence>
<evidence type="ECO:0000256" key="1">
    <source>
        <dbReference type="ARBA" id="ARBA00005086"/>
    </source>
</evidence>
<feature type="domain" description="3-hydroxyacyl-CoA dehydrogenase C-terminal" evidence="4">
    <location>
        <begin position="173"/>
        <end position="241"/>
    </location>
</feature>
<organism evidence="6 7">
    <name type="scientific">Marmoricola endophyticus</name>
    <dbReference type="NCBI Taxonomy" id="2040280"/>
    <lineage>
        <taxon>Bacteria</taxon>
        <taxon>Bacillati</taxon>
        <taxon>Actinomycetota</taxon>
        <taxon>Actinomycetes</taxon>
        <taxon>Propionibacteriales</taxon>
        <taxon>Nocardioidaceae</taxon>
        <taxon>Marmoricola</taxon>
    </lineage>
</organism>
<dbReference type="RefSeq" id="WP_188779005.1">
    <property type="nucleotide sequence ID" value="NZ_BMKQ01000001.1"/>
</dbReference>
<evidence type="ECO:0000259" key="5">
    <source>
        <dbReference type="Pfam" id="PF02737"/>
    </source>
</evidence>
<keyword evidence="7" id="KW-1185">Reference proteome</keyword>
<protein>
    <submittedName>
        <fullName evidence="6">3-hydroxyacyl-CoA dehydrogenase</fullName>
    </submittedName>
</protein>
<dbReference type="AlphaFoldDB" id="A0A917BEY8"/>
<dbReference type="InterPro" id="IPR036291">
    <property type="entry name" value="NAD(P)-bd_dom_sf"/>
</dbReference>
<evidence type="ECO:0000256" key="2">
    <source>
        <dbReference type="ARBA" id="ARBA00009463"/>
    </source>
</evidence>
<dbReference type="SUPFAM" id="SSF48179">
    <property type="entry name" value="6-phosphogluconate dehydrogenase C-terminal domain-like"/>
    <property type="match status" value="1"/>
</dbReference>
<sequence length="300" mass="31756">MSSTPSRSVAIIGAGVIGLSWAHLARDHGWSVTITDPAPQLEEWVTSEFGSDDALVSWTADLAEAVTGVDLVQENGPERLEIKQTIFAEVLAHAPADAVLATSSSSIASSLIAEGLEDGTRLLVGHPFNPPALMPLVEVVPGTDTAPATVERAIALYRELDRVPVVVRKEMPGHVANRLQTALSREAQYLVEDGVVGVADLDAILQNSLGLRWSTIGLFEGNVLGGGVGGARHLFEGVGAETGRIALGAPSTDPDVRERLVTDIEAEYGVGEEAYDRLVEKRRVRTEAVLEALADVEADS</sequence>
<accession>A0A917BEY8</accession>
<name>A0A917BEY8_9ACTN</name>
<dbReference type="PANTHER" id="PTHR48075:SF1">
    <property type="entry name" value="LAMBDA-CRYSTALLIN HOMOLOG"/>
    <property type="match status" value="1"/>
</dbReference>
<evidence type="ECO:0000313" key="6">
    <source>
        <dbReference type="EMBL" id="GGF40327.1"/>
    </source>
</evidence>
<dbReference type="InterPro" id="IPR006108">
    <property type="entry name" value="3HC_DH_C"/>
</dbReference>
<dbReference type="GO" id="GO:0070403">
    <property type="term" value="F:NAD+ binding"/>
    <property type="evidence" value="ECO:0007669"/>
    <property type="project" value="InterPro"/>
</dbReference>
<reference evidence="6" key="1">
    <citation type="journal article" date="2014" name="Int. J. Syst. Evol. Microbiol.">
        <title>Complete genome sequence of Corynebacterium casei LMG S-19264T (=DSM 44701T), isolated from a smear-ripened cheese.</title>
        <authorList>
            <consortium name="US DOE Joint Genome Institute (JGI-PGF)"/>
            <person name="Walter F."/>
            <person name="Albersmeier A."/>
            <person name="Kalinowski J."/>
            <person name="Ruckert C."/>
        </authorList>
    </citation>
    <scope>NUCLEOTIDE SEQUENCE</scope>
    <source>
        <strain evidence="6">CGMCC 1.16067</strain>
    </source>
</reference>
<dbReference type="Proteomes" id="UP000649179">
    <property type="component" value="Unassembled WGS sequence"/>
</dbReference>
<comment type="similarity">
    <text evidence="2">Belongs to the 3-hydroxyacyl-CoA dehydrogenase family.</text>
</comment>
<dbReference type="GO" id="GO:0050104">
    <property type="term" value="F:L-gulonate 3-dehydrogenase activity"/>
    <property type="evidence" value="ECO:0007669"/>
    <property type="project" value="TreeGrafter"/>
</dbReference>
<dbReference type="InterPro" id="IPR006176">
    <property type="entry name" value="3-OHacyl-CoA_DH_NAD-bd"/>
</dbReference>
<reference evidence="6" key="2">
    <citation type="submission" date="2020-09" db="EMBL/GenBank/DDBJ databases">
        <authorList>
            <person name="Sun Q."/>
            <person name="Zhou Y."/>
        </authorList>
    </citation>
    <scope>NUCLEOTIDE SEQUENCE</scope>
    <source>
        <strain evidence="6">CGMCC 1.16067</strain>
    </source>
</reference>
<proteinExistence type="inferred from homology"/>
<dbReference type="EMBL" id="BMKQ01000001">
    <property type="protein sequence ID" value="GGF40327.1"/>
    <property type="molecule type" value="Genomic_DNA"/>
</dbReference>
<dbReference type="GO" id="GO:0006631">
    <property type="term" value="P:fatty acid metabolic process"/>
    <property type="evidence" value="ECO:0007669"/>
    <property type="project" value="InterPro"/>
</dbReference>
<dbReference type="Gene3D" id="1.10.1040.10">
    <property type="entry name" value="N-(1-d-carboxylethyl)-l-norvaline Dehydrogenase, domain 2"/>
    <property type="match status" value="1"/>
</dbReference>
<dbReference type="PANTHER" id="PTHR48075">
    <property type="entry name" value="3-HYDROXYACYL-COA DEHYDROGENASE FAMILY PROTEIN"/>
    <property type="match status" value="1"/>
</dbReference>
<evidence type="ECO:0000256" key="3">
    <source>
        <dbReference type="ARBA" id="ARBA00023002"/>
    </source>
</evidence>
<evidence type="ECO:0000259" key="4">
    <source>
        <dbReference type="Pfam" id="PF00725"/>
    </source>
</evidence>
<dbReference type="InterPro" id="IPR013328">
    <property type="entry name" value="6PGD_dom2"/>
</dbReference>
<keyword evidence="3" id="KW-0560">Oxidoreductase</keyword>
<comment type="caution">
    <text evidence="6">The sequence shown here is derived from an EMBL/GenBank/DDBJ whole genome shotgun (WGS) entry which is preliminary data.</text>
</comment>
<gene>
    <name evidence="6" type="ORF">GCM10011519_12510</name>
</gene>
<dbReference type="Gene3D" id="3.40.50.720">
    <property type="entry name" value="NAD(P)-binding Rossmann-like Domain"/>
    <property type="match status" value="1"/>
</dbReference>
<comment type="pathway">
    <text evidence="1">Lipid metabolism; butanoate metabolism.</text>
</comment>
<dbReference type="SUPFAM" id="SSF51735">
    <property type="entry name" value="NAD(P)-binding Rossmann-fold domains"/>
    <property type="match status" value="1"/>
</dbReference>
<feature type="domain" description="3-hydroxyacyl-CoA dehydrogenase NAD binding" evidence="5">
    <location>
        <begin position="8"/>
        <end position="40"/>
    </location>
</feature>